<dbReference type="PANTHER" id="PTHR16305">
    <property type="entry name" value="TESTICULAR SOLUBLE ADENYLYL CYCLASE"/>
    <property type="match status" value="1"/>
</dbReference>
<dbReference type="SUPFAM" id="SSF47769">
    <property type="entry name" value="SAM/Pointed domain"/>
    <property type="match status" value="1"/>
</dbReference>
<name>A0ABY5QZM1_9HYPH</name>
<dbReference type="Pfam" id="PF13191">
    <property type="entry name" value="AAA_16"/>
    <property type="match status" value="1"/>
</dbReference>
<dbReference type="Proteomes" id="UP001058098">
    <property type="component" value="Chromosome"/>
</dbReference>
<dbReference type="CDD" id="cd07302">
    <property type="entry name" value="CHD"/>
    <property type="match status" value="1"/>
</dbReference>
<dbReference type="InterPro" id="IPR029787">
    <property type="entry name" value="Nucleotide_cyclase"/>
</dbReference>
<dbReference type="InterPro" id="IPR001054">
    <property type="entry name" value="A/G_cyclase"/>
</dbReference>
<dbReference type="EMBL" id="CP062229">
    <property type="protein sequence ID" value="UVC13775.1"/>
    <property type="molecule type" value="Genomic_DNA"/>
</dbReference>
<protein>
    <submittedName>
        <fullName evidence="6">AAA family ATPase</fullName>
    </submittedName>
</protein>
<keyword evidence="7" id="KW-1185">Reference proteome</keyword>
<dbReference type="Gene3D" id="3.30.70.1230">
    <property type="entry name" value="Nucleotide cyclase"/>
    <property type="match status" value="1"/>
</dbReference>
<dbReference type="InterPro" id="IPR027417">
    <property type="entry name" value="P-loop_NTPase"/>
</dbReference>
<evidence type="ECO:0000259" key="4">
    <source>
        <dbReference type="PROSITE" id="PS50125"/>
    </source>
</evidence>
<dbReference type="InterPro" id="IPR041664">
    <property type="entry name" value="AAA_16"/>
</dbReference>
<dbReference type="Gene3D" id="3.40.50.300">
    <property type="entry name" value="P-loop containing nucleotide triphosphate hydrolases"/>
    <property type="match status" value="1"/>
</dbReference>
<dbReference type="PROSITE" id="PS50105">
    <property type="entry name" value="SAM_DOMAIN"/>
    <property type="match status" value="1"/>
</dbReference>
<keyword evidence="1" id="KW-0547">Nucleotide-binding</keyword>
<dbReference type="SMART" id="SM00454">
    <property type="entry name" value="SAM"/>
    <property type="match status" value="1"/>
</dbReference>
<evidence type="ECO:0000259" key="3">
    <source>
        <dbReference type="PROSITE" id="PS50105"/>
    </source>
</evidence>
<dbReference type="PANTHER" id="PTHR16305:SF28">
    <property type="entry name" value="GUANYLATE CYCLASE DOMAIN-CONTAINING PROTEIN"/>
    <property type="match status" value="1"/>
</dbReference>
<evidence type="ECO:0000313" key="7">
    <source>
        <dbReference type="Proteomes" id="UP001058098"/>
    </source>
</evidence>
<dbReference type="SMART" id="SM00044">
    <property type="entry name" value="CYCc"/>
    <property type="match status" value="1"/>
</dbReference>
<gene>
    <name evidence="6" type="ORF">IHQ72_05785</name>
    <name evidence="5" type="ORF">IHQ72_24165</name>
</gene>
<dbReference type="SUPFAM" id="SSF55073">
    <property type="entry name" value="Nucleotide cyclase"/>
    <property type="match status" value="1"/>
</dbReference>
<dbReference type="Gene3D" id="1.25.40.10">
    <property type="entry name" value="Tetratricopeptide repeat domain"/>
    <property type="match status" value="1"/>
</dbReference>
<dbReference type="PROSITE" id="PS50125">
    <property type="entry name" value="GUANYLATE_CYCLASE_2"/>
    <property type="match status" value="1"/>
</dbReference>
<dbReference type="InterPro" id="IPR013761">
    <property type="entry name" value="SAM/pointed_sf"/>
</dbReference>
<dbReference type="EMBL" id="CP062229">
    <property type="protein sequence ID" value="UVC16671.1"/>
    <property type="molecule type" value="Genomic_DNA"/>
</dbReference>
<dbReference type="CDD" id="cd09487">
    <property type="entry name" value="SAM_superfamily"/>
    <property type="match status" value="1"/>
</dbReference>
<reference evidence="6" key="1">
    <citation type="submission" date="2020-09" db="EMBL/GenBank/DDBJ databases">
        <title>Rhizobia associated with sainfoin plants.</title>
        <authorList>
            <person name="Asharfi S."/>
            <person name="Kuzmanovic N."/>
            <person name="Bunk B."/>
            <person name="Sproeer C."/>
            <person name="Becker M."/>
            <person name="Thuenen T."/>
        </authorList>
    </citation>
    <scope>NUCLEOTIDE SEQUENCE</scope>
    <source>
        <strain evidence="6">OM4</strain>
    </source>
</reference>
<dbReference type="Gene3D" id="1.10.150.50">
    <property type="entry name" value="Transcription Factor, Ets-1"/>
    <property type="match status" value="1"/>
</dbReference>
<feature type="domain" description="SAM" evidence="3">
    <location>
        <begin position="1"/>
        <end position="62"/>
    </location>
</feature>
<feature type="domain" description="Guanylate cyclase" evidence="4">
    <location>
        <begin position="92"/>
        <end position="221"/>
    </location>
</feature>
<keyword evidence="2" id="KW-0067">ATP-binding</keyword>
<evidence type="ECO:0000313" key="6">
    <source>
        <dbReference type="EMBL" id="UVC16671.1"/>
    </source>
</evidence>
<organism evidence="6 7">
    <name type="scientific">Mesorhizobium onobrychidis</name>
    <dbReference type="NCBI Taxonomy" id="2775404"/>
    <lineage>
        <taxon>Bacteria</taxon>
        <taxon>Pseudomonadati</taxon>
        <taxon>Pseudomonadota</taxon>
        <taxon>Alphaproteobacteria</taxon>
        <taxon>Hyphomicrobiales</taxon>
        <taxon>Phyllobacteriaceae</taxon>
        <taxon>Mesorhizobium</taxon>
    </lineage>
</organism>
<dbReference type="InterPro" id="IPR011990">
    <property type="entry name" value="TPR-like_helical_dom_sf"/>
</dbReference>
<evidence type="ECO:0000313" key="5">
    <source>
        <dbReference type="EMBL" id="UVC13775.1"/>
    </source>
</evidence>
<dbReference type="RefSeq" id="WP_258117771.1">
    <property type="nucleotide sequence ID" value="NZ_CP062229.1"/>
</dbReference>
<evidence type="ECO:0000256" key="1">
    <source>
        <dbReference type="ARBA" id="ARBA00022741"/>
    </source>
</evidence>
<dbReference type="Pfam" id="PF00211">
    <property type="entry name" value="Guanylate_cyc"/>
    <property type="match status" value="1"/>
</dbReference>
<accession>A0ABY5QZM1</accession>
<dbReference type="SUPFAM" id="SSF48452">
    <property type="entry name" value="TPR-like"/>
    <property type="match status" value="1"/>
</dbReference>
<evidence type="ECO:0000256" key="2">
    <source>
        <dbReference type="ARBA" id="ARBA00022840"/>
    </source>
</evidence>
<dbReference type="InterPro" id="IPR001660">
    <property type="entry name" value="SAM"/>
</dbReference>
<sequence length="1093" mass="119983">MHDIAEWLEGQGFGEYAEAFARNKIDRDVLPSLTGEDLKEMGVATVGDRRRLLDAIAVLSQTHNAQHEEVVAEPVARARSPEEVSAERRQLTVMFCDLVGSTPLSVEFDPEDLANAIRVYHESCTKVVARWDGHIAKFMGDGVLIYFGWPRAHEDDAERAVQAGLELTSAVATLDTAVGRPLAARVGIATGLVMVGETTGAGTAREQAVVGETPNLAARLQSVAEPGTVVVASSTRKLLGNLFKTTDLGEQSLKGFAEPVRAWCVSGKEPKETRFEALHGGLRTPLIGRDDEVELLMKRFQQAEAGEGQVVLISGEPGIGKSRLCEALRAGLLDRPHTRLTYQCSPSHTDRAFHPLAMQLEQAADIRLDLDPGEKLRRLAAMLRMSAHGTKEQLAVLATFLSIPKNGGEGSPSLDAAQQTERTYDVLAGLVEDSCANGPSVLIFEDLQWCDQSTLEFLSRLVDRVETLPVLLLVTSRPGIRVAWSDQPHVTTLMLNRISKRECEKMLNSLSNDDLLPERLVEEIVNRSDGIPLFLEEMARTLIEARSGKPTATGEFKLDVPASLQDLLMARLDRLATGKPVIQTAAAIGREFTTELLGHICDLNRAALQNALDALVEAGLLVSRQTASGATYVFKHALLQDAAYSSLLRDTRRELHKRVAGALSQSLDNDPALLAHHYECAHAWEEVLNCRLLAAAKAESRSAGWEAAEHYRRAIHALEHLPDTAVYRQSYLETFLARIRCGWSNATKEERAEALHQVDKAIAFADGDIAALARLQSYKGVDWLEESLLVSAERHAGLGDAALQAEVACRYAYFLGNTGRLVESLGKIEKAVKLLKQVGALEELGNFAAGAGRCNNARAGRLDRSLQFAEMAREIAASTHNLDVRSWFAMEAEPWFYKGLWHRAVRVVDENLSTAWENGRWNVVLWASGWAAIACLKLNRISDARAFLEPAMKTAARRLDFDFCKIYPHIALSQLHLAEGDAAAGLQSAERALELAERVTARLEIGAAHRALGQAYEANGDRQSADGQFRRSIDVLQKIQSRPELAQSLLAFGKFELATERDKAEGLLHSALKLFKEIEADGWVEETRSALLQ</sequence>
<proteinExistence type="predicted"/>
<dbReference type="SUPFAM" id="SSF52540">
    <property type="entry name" value="P-loop containing nucleoside triphosphate hydrolases"/>
    <property type="match status" value="1"/>
</dbReference>
<dbReference type="Pfam" id="PF00536">
    <property type="entry name" value="SAM_1"/>
    <property type="match status" value="1"/>
</dbReference>